<protein>
    <recommendedName>
        <fullName evidence="4">Cytochrome c biogenesis protein transmembrane region</fullName>
    </recommendedName>
</protein>
<accession>A0A1N7S2P2</accession>
<evidence type="ECO:0008006" key="4">
    <source>
        <dbReference type="Google" id="ProtNLM"/>
    </source>
</evidence>
<dbReference type="Proteomes" id="UP000195569">
    <property type="component" value="Unassembled WGS sequence"/>
</dbReference>
<keyword evidence="1" id="KW-0812">Transmembrane</keyword>
<evidence type="ECO:0000313" key="2">
    <source>
        <dbReference type="EMBL" id="SIT41664.1"/>
    </source>
</evidence>
<dbReference type="AlphaFoldDB" id="A0A1N7S2P2"/>
<dbReference type="EMBL" id="CYGY02000030">
    <property type="protein sequence ID" value="SIT41664.1"/>
    <property type="molecule type" value="Genomic_DNA"/>
</dbReference>
<feature type="transmembrane region" description="Helical" evidence="1">
    <location>
        <begin position="70"/>
        <end position="87"/>
    </location>
</feature>
<gene>
    <name evidence="2" type="ORF">BN2476_300116</name>
</gene>
<proteinExistence type="predicted"/>
<comment type="caution">
    <text evidence="2">The sequence shown here is derived from an EMBL/GenBank/DDBJ whole genome shotgun (WGS) entry which is preliminary data.</text>
</comment>
<evidence type="ECO:0000313" key="3">
    <source>
        <dbReference type="Proteomes" id="UP000195569"/>
    </source>
</evidence>
<evidence type="ECO:0000256" key="1">
    <source>
        <dbReference type="SAM" id="Phobius"/>
    </source>
</evidence>
<keyword evidence="1" id="KW-1133">Transmembrane helix</keyword>
<organism evidence="2 3">
    <name type="scientific">Paraburkholderia piptadeniae</name>
    <dbReference type="NCBI Taxonomy" id="1701573"/>
    <lineage>
        <taxon>Bacteria</taxon>
        <taxon>Pseudomonadati</taxon>
        <taxon>Pseudomonadota</taxon>
        <taxon>Betaproteobacteria</taxon>
        <taxon>Burkholderiales</taxon>
        <taxon>Burkholderiaceae</taxon>
        <taxon>Paraburkholderia</taxon>
    </lineage>
</organism>
<feature type="transmembrane region" description="Helical" evidence="1">
    <location>
        <begin position="6"/>
        <end position="28"/>
    </location>
</feature>
<keyword evidence="1" id="KW-0472">Membrane</keyword>
<feature type="transmembrane region" description="Helical" evidence="1">
    <location>
        <begin position="40"/>
        <end position="64"/>
    </location>
</feature>
<reference evidence="2" key="1">
    <citation type="submission" date="2016-12" db="EMBL/GenBank/DDBJ databases">
        <authorList>
            <person name="Moulin L."/>
        </authorList>
    </citation>
    <scope>NUCLEOTIDE SEQUENCE [LARGE SCALE GENOMIC DNA]</scope>
    <source>
        <strain evidence="2">STM 7183</strain>
    </source>
</reference>
<keyword evidence="3" id="KW-1185">Reference proteome</keyword>
<name>A0A1N7S2P2_9BURK</name>
<sequence>MLLLILAYLGGALTILSPCIQPVLPFVFSRADRPFARNGLPMLVGMAPTFAVVATLTAVGGSWVVHANQYGRFVALAVLAVLGLTLLSERVAEWITTAVEFIS</sequence>